<dbReference type="AlphaFoldDB" id="C8X011"/>
<protein>
    <submittedName>
        <fullName evidence="2">Uncharacterized protein</fullName>
    </submittedName>
</protein>
<reference evidence="3" key="1">
    <citation type="submission" date="2009-09" db="EMBL/GenBank/DDBJ databases">
        <title>The complete chromosome of Desulfohalobium retbaense DSM 5692.</title>
        <authorList>
            <consortium name="US DOE Joint Genome Institute (JGI-PGF)"/>
            <person name="Lucas S."/>
            <person name="Copeland A."/>
            <person name="Lapidus A."/>
            <person name="Glavina del Rio T."/>
            <person name="Dalin E."/>
            <person name="Tice H."/>
            <person name="Bruce D."/>
            <person name="Goodwin L."/>
            <person name="Pitluck S."/>
            <person name="Kyrpides N."/>
            <person name="Mavromatis K."/>
            <person name="Ivanova N."/>
            <person name="Mikhailova N."/>
            <person name="Munk A.C."/>
            <person name="Brettin T."/>
            <person name="Detter J.C."/>
            <person name="Han C."/>
            <person name="Tapia R."/>
            <person name="Larimer F."/>
            <person name="Land M."/>
            <person name="Hauser L."/>
            <person name="Markowitz V."/>
            <person name="Cheng J.-F."/>
            <person name="Hugenholtz P."/>
            <person name="Woyke T."/>
            <person name="Wu D."/>
            <person name="Spring S."/>
            <person name="Klenk H.-P."/>
            <person name="Eisen J.A."/>
        </authorList>
    </citation>
    <scope>NUCLEOTIDE SEQUENCE [LARGE SCALE GENOMIC DNA]</scope>
    <source>
        <strain evidence="3">DSM 5692</strain>
    </source>
</reference>
<dbReference type="STRING" id="485915.Dret_0334"/>
<dbReference type="KEGG" id="drt:Dret_0334"/>
<evidence type="ECO:0000313" key="3">
    <source>
        <dbReference type="Proteomes" id="UP000001052"/>
    </source>
</evidence>
<dbReference type="EMBL" id="CP001734">
    <property type="protein sequence ID" value="ACV67636.1"/>
    <property type="molecule type" value="Genomic_DNA"/>
</dbReference>
<gene>
    <name evidence="2" type="ordered locus">Dret_0334</name>
</gene>
<name>C8X011_DESRD</name>
<proteinExistence type="predicted"/>
<feature type="region of interest" description="Disordered" evidence="1">
    <location>
        <begin position="146"/>
        <end position="186"/>
    </location>
</feature>
<dbReference type="Gene3D" id="1.20.5.1230">
    <property type="entry name" value="Apolipoprotein A-I"/>
    <property type="match status" value="1"/>
</dbReference>
<dbReference type="Proteomes" id="UP000001052">
    <property type="component" value="Chromosome"/>
</dbReference>
<accession>C8X011</accession>
<organism evidence="2 3">
    <name type="scientific">Desulfohalobium retbaense (strain ATCC 49708 / DSM 5692 / JCM 16813 / HR100)</name>
    <dbReference type="NCBI Taxonomy" id="485915"/>
    <lineage>
        <taxon>Bacteria</taxon>
        <taxon>Pseudomonadati</taxon>
        <taxon>Thermodesulfobacteriota</taxon>
        <taxon>Desulfovibrionia</taxon>
        <taxon>Desulfovibrionales</taxon>
        <taxon>Desulfohalobiaceae</taxon>
        <taxon>Desulfohalobium</taxon>
    </lineage>
</organism>
<evidence type="ECO:0000313" key="2">
    <source>
        <dbReference type="EMBL" id="ACV67636.1"/>
    </source>
</evidence>
<keyword evidence="3" id="KW-1185">Reference proteome</keyword>
<sequence length="186" mass="20485">MQGFGAPPLLETLGKRFAMAAAGVESVSFFTVAPLEGWTMELPRLSIGVVGLSLLFFLVSCGGDSTEKTGAEDVKKETKEAVEAVQDYASEKKADFEEQIRQQLDALKQDIAQLESKVEAMGQDAQEGMEEQLAALKEQRQNLQAKLEQLQDAGNDTWQELKKESSQAMEDLKQSYEDLQSSTSEN</sequence>
<dbReference type="HOGENOM" id="CLU_1452284_0_0_7"/>
<feature type="compositionally biased region" description="Polar residues" evidence="1">
    <location>
        <begin position="177"/>
        <end position="186"/>
    </location>
</feature>
<evidence type="ECO:0000256" key="1">
    <source>
        <dbReference type="SAM" id="MobiDB-lite"/>
    </source>
</evidence>
<feature type="compositionally biased region" description="Basic and acidic residues" evidence="1">
    <location>
        <begin position="159"/>
        <end position="176"/>
    </location>
</feature>
<dbReference type="SUPFAM" id="SSF58113">
    <property type="entry name" value="Apolipoprotein A-I"/>
    <property type="match status" value="1"/>
</dbReference>
<reference evidence="2 3" key="2">
    <citation type="journal article" date="2010" name="Stand. Genomic Sci.">
        <title>Complete genome sequence of Desulfohalobium retbaense type strain (HR(100)).</title>
        <authorList>
            <person name="Spring S."/>
            <person name="Nolan M."/>
            <person name="Lapidus A."/>
            <person name="Glavina Del Rio T."/>
            <person name="Copeland A."/>
            <person name="Tice H."/>
            <person name="Cheng J.F."/>
            <person name="Lucas S."/>
            <person name="Land M."/>
            <person name="Chen F."/>
            <person name="Bruce D."/>
            <person name="Goodwin L."/>
            <person name="Pitluck S."/>
            <person name="Ivanova N."/>
            <person name="Mavromatis K."/>
            <person name="Mikhailova N."/>
            <person name="Pati A."/>
            <person name="Chen A."/>
            <person name="Palaniappan K."/>
            <person name="Hauser L."/>
            <person name="Chang Y.J."/>
            <person name="Jeffries C.D."/>
            <person name="Munk C."/>
            <person name="Kiss H."/>
            <person name="Chain P."/>
            <person name="Han C."/>
            <person name="Brettin T."/>
            <person name="Detter J.C."/>
            <person name="Schuler E."/>
            <person name="Goker M."/>
            <person name="Rohde M."/>
            <person name="Bristow J."/>
            <person name="Eisen J.A."/>
            <person name="Markowitz V."/>
            <person name="Hugenholtz P."/>
            <person name="Kyrpides N.C."/>
            <person name="Klenk H.P."/>
        </authorList>
    </citation>
    <scope>NUCLEOTIDE SEQUENCE [LARGE SCALE GENOMIC DNA]</scope>
    <source>
        <strain evidence="2 3">DSM 5692</strain>
    </source>
</reference>